<evidence type="ECO:0000256" key="1">
    <source>
        <dbReference type="SAM" id="MobiDB-lite"/>
    </source>
</evidence>
<sequence length="145" mass="15086">MVDGSLTLSSVFGIALFIGLITRSRMRSRSVQRTNLAYVGTVPSGQAPPGYQSYPAPGPNGYYNPAPGYAPQYPPASYNGQSPYPSASQPNPPPGNLPQYAPPPGPPSAQQDYAPPPGPPPFQGGPPQYAPPPGPPPATEYKQGI</sequence>
<keyword evidence="2" id="KW-0812">Transmembrane</keyword>
<evidence type="ECO:0000313" key="3">
    <source>
        <dbReference type="EMBL" id="OJT11645.1"/>
    </source>
</evidence>
<dbReference type="PRINTS" id="PR01217">
    <property type="entry name" value="PRICHEXTENSN"/>
</dbReference>
<gene>
    <name evidence="3" type="ORF">TRAPUB_11835</name>
</gene>
<name>A0A1M2VVK7_TRAPU</name>
<organism evidence="3 4">
    <name type="scientific">Trametes pubescens</name>
    <name type="common">White-rot fungus</name>
    <dbReference type="NCBI Taxonomy" id="154538"/>
    <lineage>
        <taxon>Eukaryota</taxon>
        <taxon>Fungi</taxon>
        <taxon>Dikarya</taxon>
        <taxon>Basidiomycota</taxon>
        <taxon>Agaricomycotina</taxon>
        <taxon>Agaricomycetes</taxon>
        <taxon>Polyporales</taxon>
        <taxon>Polyporaceae</taxon>
        <taxon>Trametes</taxon>
    </lineage>
</organism>
<keyword evidence="4" id="KW-1185">Reference proteome</keyword>
<feature type="compositionally biased region" description="Pro residues" evidence="1">
    <location>
        <begin position="90"/>
        <end position="107"/>
    </location>
</feature>
<comment type="caution">
    <text evidence="3">The sequence shown here is derived from an EMBL/GenBank/DDBJ whole genome shotgun (WGS) entry which is preliminary data.</text>
</comment>
<feature type="compositionally biased region" description="Low complexity" evidence="1">
    <location>
        <begin position="59"/>
        <end position="71"/>
    </location>
</feature>
<proteinExistence type="predicted"/>
<keyword evidence="2" id="KW-0472">Membrane</keyword>
<feature type="compositionally biased region" description="Pro residues" evidence="1">
    <location>
        <begin position="114"/>
        <end position="138"/>
    </location>
</feature>
<evidence type="ECO:0000313" key="4">
    <source>
        <dbReference type="Proteomes" id="UP000184267"/>
    </source>
</evidence>
<dbReference type="OMA" id="ATEHKQA"/>
<dbReference type="EMBL" id="MNAD01000602">
    <property type="protein sequence ID" value="OJT11645.1"/>
    <property type="molecule type" value="Genomic_DNA"/>
</dbReference>
<reference evidence="3 4" key="1">
    <citation type="submission" date="2016-10" db="EMBL/GenBank/DDBJ databases">
        <title>Genome sequence of the basidiomycete white-rot fungus Trametes pubescens.</title>
        <authorList>
            <person name="Makela M.R."/>
            <person name="Granchi Z."/>
            <person name="Peng M."/>
            <person name="De Vries R.P."/>
            <person name="Grigoriev I."/>
            <person name="Riley R."/>
            <person name="Hilden K."/>
        </authorList>
    </citation>
    <scope>NUCLEOTIDE SEQUENCE [LARGE SCALE GENOMIC DNA]</scope>
    <source>
        <strain evidence="3 4">FBCC735</strain>
    </source>
</reference>
<dbReference type="AlphaFoldDB" id="A0A1M2VVK7"/>
<evidence type="ECO:0000256" key="2">
    <source>
        <dbReference type="SAM" id="Phobius"/>
    </source>
</evidence>
<accession>A0A1M2VVK7</accession>
<keyword evidence="2" id="KW-1133">Transmembrane helix</keyword>
<dbReference type="STRING" id="154538.A0A1M2VVK7"/>
<feature type="region of interest" description="Disordered" evidence="1">
    <location>
        <begin position="39"/>
        <end position="145"/>
    </location>
</feature>
<feature type="transmembrane region" description="Helical" evidence="2">
    <location>
        <begin position="6"/>
        <end position="23"/>
    </location>
</feature>
<dbReference type="Proteomes" id="UP000184267">
    <property type="component" value="Unassembled WGS sequence"/>
</dbReference>
<protein>
    <submittedName>
        <fullName evidence="3">Uncharacterized protein</fullName>
    </submittedName>
</protein>